<feature type="transmembrane region" description="Helical" evidence="12">
    <location>
        <begin position="890"/>
        <end position="910"/>
    </location>
</feature>
<evidence type="ECO:0000259" key="13">
    <source>
        <dbReference type="PROSITE" id="PS50893"/>
    </source>
</evidence>
<dbReference type="CDD" id="cd18578">
    <property type="entry name" value="ABC_6TM_Pgp_ABCB1_D2_like"/>
    <property type="match status" value="2"/>
</dbReference>
<feature type="domain" description="ABC transmembrane type-1" evidence="14">
    <location>
        <begin position="78"/>
        <end position="382"/>
    </location>
</feature>
<dbReference type="InterPro" id="IPR036640">
    <property type="entry name" value="ABC1_TM_sf"/>
</dbReference>
<evidence type="ECO:0000256" key="11">
    <source>
        <dbReference type="SAM" id="MobiDB-lite"/>
    </source>
</evidence>
<dbReference type="FunFam" id="1.20.1560.10:FF:000102">
    <property type="entry name" value="ABC multidrug transporter Mdr1"/>
    <property type="match status" value="2"/>
</dbReference>
<dbReference type="Gene3D" id="1.20.1560.10">
    <property type="entry name" value="ABC transporter type 1, transmembrane domain"/>
    <property type="match status" value="2"/>
</dbReference>
<accession>A0A409YQU6</accession>
<feature type="transmembrane region" description="Helical" evidence="12">
    <location>
        <begin position="2215"/>
        <end position="2234"/>
    </location>
</feature>
<dbReference type="Pfam" id="PF00664">
    <property type="entry name" value="ABC_membrane"/>
    <property type="match status" value="4"/>
</dbReference>
<feature type="transmembrane region" description="Helical" evidence="12">
    <location>
        <begin position="1474"/>
        <end position="1495"/>
    </location>
</feature>
<feature type="transmembrane region" description="Helical" evidence="12">
    <location>
        <begin position="1572"/>
        <end position="1593"/>
    </location>
</feature>
<comment type="caution">
    <text evidence="15">The sequence shown here is derived from an EMBL/GenBank/DDBJ whole genome shotgun (WGS) entry which is preliminary data.</text>
</comment>
<dbReference type="SUPFAM" id="SSF52540">
    <property type="entry name" value="P-loop containing nucleoside triphosphate hydrolases"/>
    <property type="match status" value="4"/>
</dbReference>
<dbReference type="PROSITE" id="PS50929">
    <property type="entry name" value="ABC_TM1F"/>
    <property type="match status" value="4"/>
</dbReference>
<comment type="subcellular location">
    <subcellularLocation>
        <location evidence="1">Membrane</location>
        <topology evidence="1">Multi-pass membrane protein</topology>
    </subcellularLocation>
</comment>
<feature type="region of interest" description="Disordered" evidence="11">
    <location>
        <begin position="1334"/>
        <end position="1353"/>
    </location>
</feature>
<feature type="transmembrane region" description="Helical" evidence="12">
    <location>
        <begin position="324"/>
        <end position="346"/>
    </location>
</feature>
<organism evidence="15 16">
    <name type="scientific">Panaeolus cyanescens</name>
    <dbReference type="NCBI Taxonomy" id="181874"/>
    <lineage>
        <taxon>Eukaryota</taxon>
        <taxon>Fungi</taxon>
        <taxon>Dikarya</taxon>
        <taxon>Basidiomycota</taxon>
        <taxon>Agaricomycotina</taxon>
        <taxon>Agaricomycetes</taxon>
        <taxon>Agaricomycetidae</taxon>
        <taxon>Agaricales</taxon>
        <taxon>Agaricineae</taxon>
        <taxon>Galeropsidaceae</taxon>
        <taxon>Panaeolus</taxon>
    </lineage>
</organism>
<feature type="transmembrane region" description="Helical" evidence="12">
    <location>
        <begin position="1656"/>
        <end position="1678"/>
    </location>
</feature>
<reference evidence="15 16" key="1">
    <citation type="journal article" date="2018" name="Evol. Lett.">
        <title>Horizontal gene cluster transfer increased hallucinogenic mushroom diversity.</title>
        <authorList>
            <person name="Reynolds H.T."/>
            <person name="Vijayakumar V."/>
            <person name="Gluck-Thaler E."/>
            <person name="Korotkin H.B."/>
            <person name="Matheny P.B."/>
            <person name="Slot J.C."/>
        </authorList>
    </citation>
    <scope>NUCLEOTIDE SEQUENCE [LARGE SCALE GENOMIC DNA]</scope>
    <source>
        <strain evidence="15 16">2629</strain>
    </source>
</reference>
<feature type="compositionally biased region" description="Basic and acidic residues" evidence="11">
    <location>
        <begin position="35"/>
        <end position="44"/>
    </location>
</feature>
<feature type="compositionally biased region" description="Basic and acidic residues" evidence="11">
    <location>
        <begin position="684"/>
        <end position="699"/>
    </location>
</feature>
<dbReference type="PROSITE" id="PS50893">
    <property type="entry name" value="ABC_TRANSPORTER_2"/>
    <property type="match status" value="4"/>
</dbReference>
<dbReference type="PANTHER" id="PTHR43394">
    <property type="entry name" value="ATP-DEPENDENT PERMEASE MDL1, MITOCHONDRIAL"/>
    <property type="match status" value="1"/>
</dbReference>
<keyword evidence="6" id="KW-0547">Nucleotide-binding</keyword>
<evidence type="ECO:0000259" key="14">
    <source>
        <dbReference type="PROSITE" id="PS50929"/>
    </source>
</evidence>
<evidence type="ECO:0000256" key="9">
    <source>
        <dbReference type="ARBA" id="ARBA00023136"/>
    </source>
</evidence>
<dbReference type="InterPro" id="IPR017871">
    <property type="entry name" value="ABC_transporter-like_CS"/>
</dbReference>
<dbReference type="OrthoDB" id="6500128at2759"/>
<feature type="transmembrane region" description="Helical" evidence="12">
    <location>
        <begin position="975"/>
        <end position="996"/>
    </location>
</feature>
<dbReference type="FunFam" id="3.40.50.300:FF:000913">
    <property type="entry name" value="ABC multidrug transporter SitT"/>
    <property type="match status" value="2"/>
</dbReference>
<dbReference type="SUPFAM" id="SSF90123">
    <property type="entry name" value="ABC transporter transmembrane region"/>
    <property type="match status" value="4"/>
</dbReference>
<evidence type="ECO:0000256" key="1">
    <source>
        <dbReference type="ARBA" id="ARBA00004141"/>
    </source>
</evidence>
<keyword evidence="9 12" id="KW-0472">Membrane</keyword>
<gene>
    <name evidence="15" type="ORF">CVT24_007998</name>
</gene>
<evidence type="ECO:0000256" key="3">
    <source>
        <dbReference type="ARBA" id="ARBA00022448"/>
    </source>
</evidence>
<dbReference type="InterPro" id="IPR003439">
    <property type="entry name" value="ABC_transporter-like_ATP-bd"/>
</dbReference>
<dbReference type="GO" id="GO:0016887">
    <property type="term" value="F:ATP hydrolysis activity"/>
    <property type="evidence" value="ECO:0007669"/>
    <property type="project" value="InterPro"/>
</dbReference>
<sequence length="2642" mass="287167">MADSRPSSTDEKATVVTETKSRGFFGRKKAAKTAEGDLVNEKTQDATPEVKSTEPDIPPVSFTQLFRYSTKFELCLDFIGLIAAAAAGAAQPLMSLLFGNLTQDFVNFTQILFNSTIDPAVAAQIPQAAADFRHSASLSASYLVYIGIGMFVCTFVYMYTWVYTGEVNAKRIRERYLQAILRQEIAYFDNVGAGEVATRIQTDTHLVQQGISEKVALVINFMGAFVCGFALAYARSWRLALAMSSILPCIAITGGIMNKFISAYMQLSLKHTAEGGTLAEEVISTIRTAQAFGTQKILSDLYDAFIGKSHAVDLKAATWHGGGLAVFFFVIYSAYALAFSFGTTLINSGHATAGSVVNVFLAILIGSFSLALLAPEMQAITHGRGAAAKLYATIDRVPEIDSASDSGLKPEKVEGEITFENVKFRYPSRPTVEVVKGVSITFKAGKTAALVGASGSGKSTAISLVERFYDPSAGVVKLDGVDLKDLNLRWLRSQIGLVSQEPTLFATTIRGNVAHGLINTPYENASDEVKEQLIKDACIKANADGFISKLPLGYDTMVGERGFLLSGGQKQRIAIARAIVSDPRILLLDEATSALDTQSEGIVQDALDKAAAGRTTITIAHRLSTIKDADVIYVMGDGLVLESGSHTDLLNADGAYARLVQAQKLREGRKGDGSNEEDGSSEGDSVKDMEKEAREEVPLGRKNTSRSLASEILEQKKQAVGESHSEDLSMLQLFGRMAPLIRDQWKNYLIGSVFASMTGMVYPAFGVVYAKGIEGFSALDPRDRRHAGDRNALWLFLIAIISTMSIGFQNYLFARAAATLTARLRTLSFKAILRQDIEFFDKDENSTGALTAQLSDNPQKVNGLAGITLGAIVQSIATLIAGSILGLVFIWKVALVGIACTPLLVSTGYIRLRVVVLKDQANKKAHEDSAQLACEAAGSIRTVAALTRENDCLRLYSDSLEEPLRKSNKTALWSNLLYSFSQSLVFFVIALIFWYGATLVSKLEASTFEFFVGLMSTTFGAIQAGNVFSFVPDISSAKGAGSDIIRLLDSTPEIDAESTTGKVIPKEEVKGHIRFDNVHFRYPTRPGVRVLRDLSLEVQPGTYIALVGASGSGKSTTIQLIERFYDPLAGDVYLDGHRISELNVQEYRKHMALVSQEPTLYAGTVRFNILLGAIKPESEVTEKEIEDACRNANIWDFIQGLPQGLDTEVGGKGSQLSGGQKQRIAIARALLRNPKVLLLDEATSALDSNSEKVVQAALDQAAKGRTTIAIAHRLSTIQNADKIYFIKEGRVSESGSHDELLELRGDYFEFPSYSLLPKLFRHCLCAKGPLNMATSSPTSSLPGEKGTLVETPDAPTKKSKLAFWKKKDKEEKTSLGDSETNVKPAEEVPPVSFPRLFRFSTKFELGIDAIGLAAAIATGAAQPLMTLFFAEATQNFVDFTIAIQQVNAGIPGADELLAAAAEGFRKAAALNATYFVYLGIALFVCTYTYMYIWVYTGEANAKRIREFYLRAILRQDIAYFDNIGAGEVTTRIQTDTHLIQTGISEKVALTFQYLGAFLTGFILAYVRSWRLALAMSSILPVIAITGGIMNTFVSRYAELALKHTAEGGNFAEETISTVRTAQAFGVQKILSNRYNTHIDGSLKADLNGAIWQGGGFAIFFFVVYAAYGLAFSFGMTLINRGLANVSQVINVFLAVLIGSFSLAMLAPELQAINQACGAAAKVYATIDRVPAIDSADPGGEKPEQVQGEIVLEDVKFSYPSRPTVEVVKGLNLTFKAGQTVALVGASGSGKSTIISLVERFYDPTSGVVKLDGRNIKDLNLKWLRSQIGLVSQEPVLFSTTIKGNVAHGLINTPYENASDDVKDKLIKEACIKANADGFISNLPLGYETMVGERGFLLSGGQKQRVAIARAIVSDPKILLLDEATSALDTRFMDLYRHTGRTTIAIAHRLSTIKDADVIYVMGEGRVLEYGSHNELLQAGGAYARLVQSQKLNERHDDPEDDPSTLQKPTEKELSQEVPLGRSNTRRSLASEILEKKQQEASEDDEADHGLPYLFRRLAPIISDQKAYYILGALFACVTGMVYPAFGVVFAKGLDAFALPTAAERRFAGDRTALWLFIISIGSFISVGCQYYMFARAAATLTARLRERVYKAVLRQDIEYFDRDENSTGALTSGLSENPQKVNGLAGTTLGAIVQCISTLVSGSILGLVFLWKVGLVGIACTPILIAMGFIRLRVVVLKDQVNRKAHSQSAQVACEAAGSIRTVAALTREDDCLRVYSQSLEGPLRHSNKQSVWSSLLFALSQASMYFVIALIFWYGSLLVSRFEATMFEFFIALMSTTFAALDAGEMFSYVPDMSSARGAGSKIIKLFDSIPDIDADSAEGKKLDSATVKGHIVVDNVHFRYPTRPGVRVVRGLSLEIKPGQYVALVGASGCGKSTLIQLLERFYDPLAGEIYFDGEKISEYNVQEYRKQLALVSQEPTLYAGTIKFNILLGAVKPAEEVTEAEIERACRDANIWDFIQDLPDKLDTEVGGKGSQLSGGQKQRIAIARALIRNPKLLLLDEATSALDSNSEKVVQEALDRAAKGRTTVAIAHRLSTIQNADVIYFIKDGQVSEAGTHNQLLDKKGDYFEYVQLQTLGQSGST</sequence>
<keyword evidence="8 12" id="KW-1133">Transmembrane helix</keyword>
<evidence type="ECO:0000256" key="5">
    <source>
        <dbReference type="ARBA" id="ARBA00022737"/>
    </source>
</evidence>
<keyword evidence="16" id="KW-1185">Reference proteome</keyword>
<feature type="transmembrane region" description="Helical" evidence="12">
    <location>
        <begin position="352"/>
        <end position="374"/>
    </location>
</feature>
<proteinExistence type="inferred from homology"/>
<dbReference type="Pfam" id="PF00005">
    <property type="entry name" value="ABC_tran"/>
    <property type="match status" value="4"/>
</dbReference>
<dbReference type="SMART" id="SM00382">
    <property type="entry name" value="AAA"/>
    <property type="match status" value="4"/>
</dbReference>
<feature type="transmembrane region" description="Helical" evidence="12">
    <location>
        <begin position="863"/>
        <end position="884"/>
    </location>
</feature>
<dbReference type="InterPro" id="IPR027417">
    <property type="entry name" value="P-loop_NTPase"/>
</dbReference>
<evidence type="ECO:0000313" key="16">
    <source>
        <dbReference type="Proteomes" id="UP000284842"/>
    </source>
</evidence>
<evidence type="ECO:0000256" key="8">
    <source>
        <dbReference type="ARBA" id="ARBA00022989"/>
    </source>
</evidence>
<dbReference type="PROSITE" id="PS00211">
    <property type="entry name" value="ABC_TRANSPORTER_1"/>
    <property type="match status" value="4"/>
</dbReference>
<evidence type="ECO:0008006" key="17">
    <source>
        <dbReference type="Google" id="ProtNLM"/>
    </source>
</evidence>
<dbReference type="InParanoid" id="A0A409YQU6"/>
<dbReference type="EMBL" id="NHTK01000814">
    <property type="protein sequence ID" value="PPR05384.1"/>
    <property type="molecule type" value="Genomic_DNA"/>
</dbReference>
<dbReference type="GO" id="GO:0015421">
    <property type="term" value="F:ABC-type oligopeptide transporter activity"/>
    <property type="evidence" value="ECO:0007669"/>
    <property type="project" value="TreeGrafter"/>
</dbReference>
<feature type="transmembrane region" description="Helical" evidence="12">
    <location>
        <begin position="2292"/>
        <end position="2315"/>
    </location>
</feature>
<dbReference type="InterPro" id="IPR003593">
    <property type="entry name" value="AAA+_ATPase"/>
</dbReference>
<feature type="transmembrane region" description="Helical" evidence="12">
    <location>
        <begin position="1547"/>
        <end position="1566"/>
    </location>
</feature>
<protein>
    <recommendedName>
        <fullName evidence="17">P-loop containing nucleoside triphosphate hydrolase protein</fullName>
    </recommendedName>
</protein>
<feature type="region of interest" description="Disordered" evidence="11">
    <location>
        <begin position="35"/>
        <end position="54"/>
    </location>
</feature>
<dbReference type="GO" id="GO:0005743">
    <property type="term" value="C:mitochondrial inner membrane"/>
    <property type="evidence" value="ECO:0007669"/>
    <property type="project" value="TreeGrafter"/>
</dbReference>
<feature type="domain" description="ABC transporter" evidence="13">
    <location>
        <begin position="417"/>
        <end position="662"/>
    </location>
</feature>
<feature type="region of interest" description="Disordered" evidence="11">
    <location>
        <begin position="1991"/>
        <end position="2020"/>
    </location>
</feature>
<evidence type="ECO:0000256" key="2">
    <source>
        <dbReference type="ARBA" id="ARBA00007577"/>
    </source>
</evidence>
<feature type="domain" description="ABC transmembrane type-1" evidence="14">
    <location>
        <begin position="2069"/>
        <end position="2356"/>
    </location>
</feature>
<feature type="transmembrane region" description="Helical" evidence="12">
    <location>
        <begin position="74"/>
        <end position="98"/>
    </location>
</feature>
<keyword evidence="7" id="KW-0067">ATP-binding</keyword>
<feature type="transmembrane region" description="Helical" evidence="12">
    <location>
        <begin position="142"/>
        <end position="163"/>
    </location>
</feature>
<dbReference type="GO" id="GO:0090374">
    <property type="term" value="P:oligopeptide export from mitochondrion"/>
    <property type="evidence" value="ECO:0007669"/>
    <property type="project" value="TreeGrafter"/>
</dbReference>
<dbReference type="FunFam" id="3.40.50.300:FF:000251">
    <property type="entry name" value="ABC transporter B family member 19"/>
    <property type="match status" value="1"/>
</dbReference>
<keyword evidence="3" id="KW-0813">Transport</keyword>
<feature type="transmembrane region" description="Helical" evidence="12">
    <location>
        <begin position="1684"/>
        <end position="1705"/>
    </location>
</feature>
<evidence type="ECO:0000256" key="7">
    <source>
        <dbReference type="ARBA" id="ARBA00022840"/>
    </source>
</evidence>
<feature type="domain" description="ABC transporter" evidence="13">
    <location>
        <begin position="1749"/>
        <end position="1988"/>
    </location>
</feature>
<dbReference type="STRING" id="181874.A0A409YQU6"/>
<dbReference type="Gene3D" id="3.40.50.300">
    <property type="entry name" value="P-loop containing nucleotide triphosphate hydrolases"/>
    <property type="match status" value="4"/>
</dbReference>
<name>A0A409YQU6_9AGAR</name>
<evidence type="ECO:0000256" key="10">
    <source>
        <dbReference type="ARBA" id="ARBA00023180"/>
    </source>
</evidence>
<keyword evidence="4 12" id="KW-0812">Transmembrane</keyword>
<evidence type="ECO:0000313" key="15">
    <source>
        <dbReference type="EMBL" id="PPR05384.1"/>
    </source>
</evidence>
<feature type="transmembrane region" description="Helical" evidence="12">
    <location>
        <begin position="792"/>
        <end position="813"/>
    </location>
</feature>
<feature type="domain" description="ABC transporter" evidence="13">
    <location>
        <begin position="1073"/>
        <end position="1313"/>
    </location>
</feature>
<feature type="transmembrane region" description="Helical" evidence="12">
    <location>
        <begin position="2112"/>
        <end position="2133"/>
    </location>
</feature>
<dbReference type="NCBIfam" id="NF010167">
    <property type="entry name" value="PRK13648.1"/>
    <property type="match status" value="4"/>
</dbReference>
<feature type="transmembrane region" description="Helical" evidence="12">
    <location>
        <begin position="215"/>
        <end position="234"/>
    </location>
</feature>
<dbReference type="GO" id="GO:0005524">
    <property type="term" value="F:ATP binding"/>
    <property type="evidence" value="ECO:0007669"/>
    <property type="project" value="UniProtKB-KW"/>
</dbReference>
<evidence type="ECO:0000256" key="6">
    <source>
        <dbReference type="ARBA" id="ARBA00022741"/>
    </source>
</evidence>
<keyword evidence="5" id="KW-0677">Repeat</keyword>
<feature type="transmembrane region" description="Helical" evidence="12">
    <location>
        <begin position="2066"/>
        <end position="2092"/>
    </location>
</feature>
<evidence type="ECO:0000256" key="4">
    <source>
        <dbReference type="ARBA" id="ARBA00022692"/>
    </source>
</evidence>
<feature type="domain" description="ABC transporter" evidence="13">
    <location>
        <begin position="2393"/>
        <end position="2633"/>
    </location>
</feature>
<keyword evidence="10" id="KW-0325">Glycoprotein</keyword>
<comment type="similarity">
    <text evidence="2">Belongs to the ABC transporter superfamily. ABCB family. Multidrug resistance exporter (TC 3.A.1.201) subfamily.</text>
</comment>
<dbReference type="Proteomes" id="UP000284842">
    <property type="component" value="Unassembled WGS sequence"/>
</dbReference>
<dbReference type="InterPro" id="IPR039421">
    <property type="entry name" value="Type_1_exporter"/>
</dbReference>
<dbReference type="PANTHER" id="PTHR43394:SF27">
    <property type="entry name" value="ATP-DEPENDENT TRANSLOCASE ABCB1-LIKE"/>
    <property type="match status" value="1"/>
</dbReference>
<dbReference type="CDD" id="cd18577">
    <property type="entry name" value="ABC_6TM_Pgp_ABCB1_D1_like"/>
    <property type="match status" value="2"/>
</dbReference>
<feature type="domain" description="ABC transmembrane type-1" evidence="14">
    <location>
        <begin position="1409"/>
        <end position="1714"/>
    </location>
</feature>
<dbReference type="InterPro" id="IPR011527">
    <property type="entry name" value="ABC1_TM_dom"/>
</dbReference>
<feature type="region of interest" description="Disordered" evidence="11">
    <location>
        <begin position="666"/>
        <end position="701"/>
    </location>
</feature>
<dbReference type="CDD" id="cd03249">
    <property type="entry name" value="ABC_MTABC3_MDL1_MDL2"/>
    <property type="match status" value="4"/>
</dbReference>
<feature type="domain" description="ABC transmembrane type-1" evidence="14">
    <location>
        <begin position="749"/>
        <end position="1036"/>
    </location>
</feature>
<feature type="transmembrane region" description="Helical" evidence="12">
    <location>
        <begin position="2189"/>
        <end position="2209"/>
    </location>
</feature>
<evidence type="ECO:0000256" key="12">
    <source>
        <dbReference type="SAM" id="Phobius"/>
    </source>
</evidence>
<dbReference type="FunFam" id="3.40.50.300:FF:000240">
    <property type="entry name" value="ABC transporter B family member 20"/>
    <property type="match status" value="1"/>
</dbReference>
<feature type="transmembrane region" description="Helical" evidence="12">
    <location>
        <begin position="748"/>
        <end position="772"/>
    </location>
</feature>
<feature type="transmembrane region" description="Helical" evidence="12">
    <location>
        <begin position="240"/>
        <end position="261"/>
    </location>
</feature>